<sequence>MHKLNSFKLKRYPPCASFCLLLSLVIKIHGNYILYYIVGLPCILKFLPIFLFQMILL</sequence>
<evidence type="ECO:0000313" key="3">
    <source>
        <dbReference type="Proteomes" id="UP000447434"/>
    </source>
</evidence>
<dbReference type="EMBL" id="WOCE01000003">
    <property type="protein sequence ID" value="KAE9618199.1"/>
    <property type="molecule type" value="Genomic_DNA"/>
</dbReference>
<keyword evidence="1" id="KW-0812">Transmembrane</keyword>
<keyword evidence="1" id="KW-1133">Transmembrane helix</keyword>
<reference evidence="3" key="1">
    <citation type="journal article" date="2020" name="Nat. Commun.">
        <title>Genome sequence of the cluster root forming white lupin.</title>
        <authorList>
            <person name="Hufnagel B."/>
            <person name="Marques A."/>
            <person name="Soriano A."/>
            <person name="Marques L."/>
            <person name="Divol F."/>
            <person name="Doumas P."/>
            <person name="Sallet E."/>
            <person name="Mancinotti D."/>
            <person name="Carrere S."/>
            <person name="Marande W."/>
            <person name="Arribat S."/>
            <person name="Keller J."/>
            <person name="Huneau C."/>
            <person name="Blein T."/>
            <person name="Aime D."/>
            <person name="Laguerre M."/>
            <person name="Taylor J."/>
            <person name="Schubert V."/>
            <person name="Nelson M."/>
            <person name="Geu-Flores F."/>
            <person name="Crespi M."/>
            <person name="Gallardo-Guerrero K."/>
            <person name="Delaux P.-M."/>
            <person name="Salse J."/>
            <person name="Berges H."/>
            <person name="Guyot R."/>
            <person name="Gouzy J."/>
            <person name="Peret B."/>
        </authorList>
    </citation>
    <scope>NUCLEOTIDE SEQUENCE [LARGE SCALE GENOMIC DNA]</scope>
    <source>
        <strain evidence="3">cv. Amiga</strain>
    </source>
</reference>
<dbReference type="AlphaFoldDB" id="A0A6A4QXA1"/>
<feature type="transmembrane region" description="Helical" evidence="1">
    <location>
        <begin position="34"/>
        <end position="56"/>
    </location>
</feature>
<keyword evidence="3" id="KW-1185">Reference proteome</keyword>
<gene>
    <name evidence="2" type="ORF">Lalb_Chr03g0043621</name>
</gene>
<keyword evidence="1" id="KW-0472">Membrane</keyword>
<dbReference type="Proteomes" id="UP000447434">
    <property type="component" value="Chromosome 3"/>
</dbReference>
<evidence type="ECO:0000256" key="1">
    <source>
        <dbReference type="SAM" id="Phobius"/>
    </source>
</evidence>
<name>A0A6A4QXA1_LUPAL</name>
<comment type="caution">
    <text evidence="2">The sequence shown here is derived from an EMBL/GenBank/DDBJ whole genome shotgun (WGS) entry which is preliminary data.</text>
</comment>
<proteinExistence type="predicted"/>
<protein>
    <submittedName>
        <fullName evidence="2">Uncharacterized protein</fullName>
    </submittedName>
</protein>
<evidence type="ECO:0000313" key="2">
    <source>
        <dbReference type="EMBL" id="KAE9618199.1"/>
    </source>
</evidence>
<organism evidence="2 3">
    <name type="scientific">Lupinus albus</name>
    <name type="common">White lupine</name>
    <name type="synonym">Lupinus termis</name>
    <dbReference type="NCBI Taxonomy" id="3870"/>
    <lineage>
        <taxon>Eukaryota</taxon>
        <taxon>Viridiplantae</taxon>
        <taxon>Streptophyta</taxon>
        <taxon>Embryophyta</taxon>
        <taxon>Tracheophyta</taxon>
        <taxon>Spermatophyta</taxon>
        <taxon>Magnoliopsida</taxon>
        <taxon>eudicotyledons</taxon>
        <taxon>Gunneridae</taxon>
        <taxon>Pentapetalae</taxon>
        <taxon>rosids</taxon>
        <taxon>fabids</taxon>
        <taxon>Fabales</taxon>
        <taxon>Fabaceae</taxon>
        <taxon>Papilionoideae</taxon>
        <taxon>50 kb inversion clade</taxon>
        <taxon>genistoids sensu lato</taxon>
        <taxon>core genistoids</taxon>
        <taxon>Genisteae</taxon>
        <taxon>Lupinus</taxon>
    </lineage>
</organism>
<accession>A0A6A4QXA1</accession>